<keyword evidence="2" id="KW-0238">DNA-binding</keyword>
<reference evidence="5" key="1">
    <citation type="submission" date="2021-09" db="EMBL/GenBank/DDBJ databases">
        <title>Network and meta-omics reveal the key degrader and cooperation patterns in an efficient 1,4-dioxane-degrading microbial community.</title>
        <authorList>
            <person name="Dai C."/>
        </authorList>
    </citation>
    <scope>NUCLEOTIDE SEQUENCE</scope>
    <source>
        <strain evidence="5">ZM13</strain>
        <plasmid evidence="5">pA</plasmid>
    </source>
</reference>
<evidence type="ECO:0000256" key="1">
    <source>
        <dbReference type="ARBA" id="ARBA00023015"/>
    </source>
</evidence>
<keyword evidence="5" id="KW-0614">Plasmid</keyword>
<dbReference type="Gene3D" id="3.30.450.80">
    <property type="entry name" value="Transcription factor LuxR-like, autoinducer-binding domain"/>
    <property type="match status" value="1"/>
</dbReference>
<dbReference type="GO" id="GO:0003677">
    <property type="term" value="F:DNA binding"/>
    <property type="evidence" value="ECO:0007669"/>
    <property type="project" value="UniProtKB-KW"/>
</dbReference>
<name>A0A9E7D613_9HYPH</name>
<evidence type="ECO:0000256" key="3">
    <source>
        <dbReference type="ARBA" id="ARBA00023163"/>
    </source>
</evidence>
<dbReference type="SUPFAM" id="SSF75516">
    <property type="entry name" value="Pheromone-binding domain of LuxR-like quorum-sensing transcription factors"/>
    <property type="match status" value="1"/>
</dbReference>
<dbReference type="KEGG" id="apol:K9D25_21780"/>
<keyword evidence="1" id="KW-0805">Transcription regulation</keyword>
<dbReference type="EMBL" id="CP083240">
    <property type="protein sequence ID" value="UOK73282.1"/>
    <property type="molecule type" value="Genomic_DNA"/>
</dbReference>
<dbReference type="InterPro" id="IPR036693">
    <property type="entry name" value="TF_LuxR_autoind-bd_dom_sf"/>
</dbReference>
<dbReference type="SMART" id="SM00421">
    <property type="entry name" value="HTH_LUXR"/>
    <property type="match status" value="1"/>
</dbReference>
<dbReference type="PROSITE" id="PS50043">
    <property type="entry name" value="HTH_LUXR_2"/>
    <property type="match status" value="1"/>
</dbReference>
<protein>
    <submittedName>
        <fullName evidence="5">Autoinducer binding domain-containing protein</fullName>
    </submittedName>
</protein>
<proteinExistence type="predicted"/>
<evidence type="ECO:0000313" key="6">
    <source>
        <dbReference type="Proteomes" id="UP000831684"/>
    </source>
</evidence>
<dbReference type="GO" id="GO:0006355">
    <property type="term" value="P:regulation of DNA-templated transcription"/>
    <property type="evidence" value="ECO:0007669"/>
    <property type="project" value="InterPro"/>
</dbReference>
<dbReference type="Pfam" id="PF00196">
    <property type="entry name" value="GerE"/>
    <property type="match status" value="1"/>
</dbReference>
<dbReference type="PANTHER" id="PTHR44688:SF16">
    <property type="entry name" value="DNA-BINDING TRANSCRIPTIONAL ACTIVATOR DEVR_DOSR"/>
    <property type="match status" value="1"/>
</dbReference>
<gene>
    <name evidence="5" type="ORF">K9D25_21780</name>
</gene>
<dbReference type="InterPro" id="IPR036388">
    <property type="entry name" value="WH-like_DNA-bd_sf"/>
</dbReference>
<dbReference type="PANTHER" id="PTHR44688">
    <property type="entry name" value="DNA-BINDING TRANSCRIPTIONAL ACTIVATOR DEVR_DOSR"/>
    <property type="match status" value="1"/>
</dbReference>
<dbReference type="Gene3D" id="1.10.10.10">
    <property type="entry name" value="Winged helix-like DNA-binding domain superfamily/Winged helix DNA-binding domain"/>
    <property type="match status" value="1"/>
</dbReference>
<dbReference type="CDD" id="cd06170">
    <property type="entry name" value="LuxR_C_like"/>
    <property type="match status" value="1"/>
</dbReference>
<evidence type="ECO:0000259" key="4">
    <source>
        <dbReference type="PROSITE" id="PS50043"/>
    </source>
</evidence>
<evidence type="ECO:0000313" key="5">
    <source>
        <dbReference type="EMBL" id="UOK73282.1"/>
    </source>
</evidence>
<accession>A0A9E7D613</accession>
<dbReference type="Proteomes" id="UP000831684">
    <property type="component" value="Plasmid pA"/>
</dbReference>
<dbReference type="InterPro" id="IPR000792">
    <property type="entry name" value="Tscrpt_reg_LuxR_C"/>
</dbReference>
<dbReference type="InterPro" id="IPR016032">
    <property type="entry name" value="Sig_transdc_resp-reg_C-effctor"/>
</dbReference>
<dbReference type="Pfam" id="PF03472">
    <property type="entry name" value="Autoind_bind"/>
    <property type="match status" value="1"/>
</dbReference>
<geneLocation type="plasmid" evidence="5 6">
    <name>pA</name>
</geneLocation>
<dbReference type="AlphaFoldDB" id="A0A9E7D613"/>
<organism evidence="5 6">
    <name type="scientific">Ancylobacter polymorphus</name>
    <dbReference type="NCBI Taxonomy" id="223390"/>
    <lineage>
        <taxon>Bacteria</taxon>
        <taxon>Pseudomonadati</taxon>
        <taxon>Pseudomonadota</taxon>
        <taxon>Alphaproteobacteria</taxon>
        <taxon>Hyphomicrobiales</taxon>
        <taxon>Xanthobacteraceae</taxon>
        <taxon>Ancylobacter</taxon>
    </lineage>
</organism>
<keyword evidence="3" id="KW-0804">Transcription</keyword>
<sequence length="238" mass="26512">MEEDQMRTWFQRLTDVSSLARTEPMLKETLAEMVQDLGFDCYAYLNVQPVRVFAVSNYHLEWQGRYLTQNFARIDPVVAMAKEQMKAFTWAAGAPRSLSKPLRRFYSEAGDFGIRSGISIPIRTAFGHMSMLTLASHKPSLRLETDIDQIAAVTAVAQLHAKMEQHDAEPTASVEIDLKAKQALCLKWSAEGKTMKDIASIEGMSFATVNFHLNNARKALDAGSLAQATALATKLKLI</sequence>
<feature type="domain" description="HTH luxR-type" evidence="4">
    <location>
        <begin position="171"/>
        <end position="236"/>
    </location>
</feature>
<evidence type="ECO:0000256" key="2">
    <source>
        <dbReference type="ARBA" id="ARBA00023125"/>
    </source>
</evidence>
<dbReference type="SUPFAM" id="SSF46894">
    <property type="entry name" value="C-terminal effector domain of the bipartite response regulators"/>
    <property type="match status" value="1"/>
</dbReference>
<dbReference type="InterPro" id="IPR005143">
    <property type="entry name" value="TF_LuxR_autoind-bd_dom"/>
</dbReference>